<dbReference type="HOGENOM" id="CLU_1970560_0_0_1"/>
<proteinExistence type="predicted"/>
<dbReference type="EMBL" id="KE721514">
    <property type="protein sequence ID" value="ERF68601.1"/>
    <property type="molecule type" value="Genomic_DNA"/>
</dbReference>
<dbReference type="AlphaFoldDB" id="U1GA99"/>
<reference evidence="2" key="1">
    <citation type="journal article" date="2014" name="BMC Genomics">
        <title>Genome characteristics reveal the impact of lichenization on lichen-forming fungus Endocarpon pusillum Hedwig (Verrucariales, Ascomycota).</title>
        <authorList>
            <person name="Wang Y.-Y."/>
            <person name="Liu B."/>
            <person name="Zhang X.-Y."/>
            <person name="Zhou Q.-M."/>
            <person name="Zhang T."/>
            <person name="Li H."/>
            <person name="Yu Y.-F."/>
            <person name="Zhang X.-L."/>
            <person name="Hao X.-Y."/>
            <person name="Wang M."/>
            <person name="Wang L."/>
            <person name="Wei J.-C."/>
        </authorList>
    </citation>
    <scope>NUCLEOTIDE SEQUENCE [LARGE SCALE GENOMIC DNA]</scope>
    <source>
        <strain evidence="2">Z07020 / HMAS-L-300199</strain>
    </source>
</reference>
<evidence type="ECO:0000313" key="2">
    <source>
        <dbReference type="Proteomes" id="UP000019373"/>
    </source>
</evidence>
<evidence type="ECO:0000313" key="1">
    <source>
        <dbReference type="EMBL" id="ERF68601.1"/>
    </source>
</evidence>
<keyword evidence="2" id="KW-1185">Reference proteome</keyword>
<accession>U1GA99</accession>
<protein>
    <submittedName>
        <fullName evidence="1">Uncharacterized protein</fullName>
    </submittedName>
</protein>
<name>U1GA99_ENDPU</name>
<sequence length="127" mass="14787">MTHHLNWVFPADRFAVMKTFREDDSVFYCMSSIGTEAARATNYLIPDCKANYIFLKVQIPSYDAAYDILEKKGVKLDPDCRNGLRNSLLGMTGQYLDIFEHTQGSQIKRLIERNEEELRLQQDLNEF</sequence>
<organism evidence="1 2">
    <name type="scientific">Endocarpon pusillum (strain Z07020 / HMAS-L-300199)</name>
    <name type="common">Lichen-forming fungus</name>
    <dbReference type="NCBI Taxonomy" id="1263415"/>
    <lineage>
        <taxon>Eukaryota</taxon>
        <taxon>Fungi</taxon>
        <taxon>Dikarya</taxon>
        <taxon>Ascomycota</taxon>
        <taxon>Pezizomycotina</taxon>
        <taxon>Eurotiomycetes</taxon>
        <taxon>Chaetothyriomycetidae</taxon>
        <taxon>Verrucariales</taxon>
        <taxon>Verrucariaceae</taxon>
        <taxon>Endocarpon</taxon>
    </lineage>
</organism>
<dbReference type="OrthoDB" id="4390553at2759"/>
<dbReference type="RefSeq" id="XP_007805721.1">
    <property type="nucleotide sequence ID" value="XM_007807530.1"/>
</dbReference>
<dbReference type="GeneID" id="19242047"/>
<dbReference type="Proteomes" id="UP000019373">
    <property type="component" value="Unassembled WGS sequence"/>
</dbReference>
<gene>
    <name evidence="1" type="ORF">EPUS_07162</name>
</gene>